<evidence type="ECO:0000256" key="1">
    <source>
        <dbReference type="ARBA" id="ARBA00023027"/>
    </source>
</evidence>
<dbReference type="EMBL" id="JSWE01000124">
    <property type="protein sequence ID" value="KIE04941.1"/>
    <property type="molecule type" value="Genomic_DNA"/>
</dbReference>
<dbReference type="STRING" id="86105.NF27_EY00370"/>
<sequence length="285" mass="32730">MKNHLFCFGLGYTALEVIRELNSLEPESWKYSGTKRNPANVPDKPIIEIIDFDDLIIIPKSVTHILLSIPPKEDGDIIYNRFLHQIKKLPNLKWIGYFSTTGVYGDYQGKWVNEQSLTKTENFRSILRLKAESQWQSLTELAAVNIFRLSAIYGVNRSEFEKILSGRAQVIIKPNQFFSRIHVNDIAQIVVKAINFLAKNEVYNLSDDYPCAQNEVTEHAYKLLNLTPPKPIAFKEAELSEMAQSFYLESKRVSNNKVKQGLGVNLRYPSYKEGLQAIFKEIHES</sequence>
<gene>
    <name evidence="2" type="ORF">NF27_EY00370</name>
</gene>
<dbReference type="OrthoDB" id="9808276at2"/>
<organism evidence="2 3">
    <name type="scientific">Candidatus Jidaibacter acanthamoebae</name>
    <dbReference type="NCBI Taxonomy" id="86105"/>
    <lineage>
        <taxon>Bacteria</taxon>
        <taxon>Pseudomonadati</taxon>
        <taxon>Pseudomonadota</taxon>
        <taxon>Alphaproteobacteria</taxon>
        <taxon>Rickettsiales</taxon>
        <taxon>Candidatus Midichloriaceae</taxon>
        <taxon>Candidatus Jidaibacter</taxon>
    </lineage>
</organism>
<dbReference type="Proteomes" id="UP000031258">
    <property type="component" value="Unassembled WGS sequence"/>
</dbReference>
<name>A0A0C1MYF4_9RICK</name>
<dbReference type="PATRIC" id="fig|86105.3.peg.1105"/>
<protein>
    <recommendedName>
        <fullName evidence="4">NAD-dependent epimerase/dehydratase domain-containing protein</fullName>
    </recommendedName>
</protein>
<dbReference type="Gene3D" id="3.40.50.720">
    <property type="entry name" value="NAD(P)-binding Rossmann-like Domain"/>
    <property type="match status" value="1"/>
</dbReference>
<accession>A0A0C1MYF4</accession>
<keyword evidence="1" id="KW-0520">NAD</keyword>
<keyword evidence="3" id="KW-1185">Reference proteome</keyword>
<dbReference type="AlphaFoldDB" id="A0A0C1MYF4"/>
<evidence type="ECO:0000313" key="2">
    <source>
        <dbReference type="EMBL" id="KIE04941.1"/>
    </source>
</evidence>
<dbReference type="PANTHER" id="PTHR43574">
    <property type="entry name" value="EPIMERASE-RELATED"/>
    <property type="match status" value="1"/>
</dbReference>
<dbReference type="SUPFAM" id="SSF51735">
    <property type="entry name" value="NAD(P)-binding Rossmann-fold domains"/>
    <property type="match status" value="1"/>
</dbReference>
<comment type="caution">
    <text evidence="2">The sequence shown here is derived from an EMBL/GenBank/DDBJ whole genome shotgun (WGS) entry which is preliminary data.</text>
</comment>
<reference evidence="2 3" key="1">
    <citation type="submission" date="2014-11" db="EMBL/GenBank/DDBJ databases">
        <title>A Rickettsiales Symbiont of Amoebae With Ancient Features.</title>
        <authorList>
            <person name="Schulz F."/>
            <person name="Martijn J."/>
            <person name="Wascher F."/>
            <person name="Kostanjsek R."/>
            <person name="Ettema T.J."/>
            <person name="Horn M."/>
        </authorList>
    </citation>
    <scope>NUCLEOTIDE SEQUENCE [LARGE SCALE GENOMIC DNA]</scope>
    <source>
        <strain evidence="2 3">UWC36</strain>
    </source>
</reference>
<evidence type="ECO:0000313" key="3">
    <source>
        <dbReference type="Proteomes" id="UP000031258"/>
    </source>
</evidence>
<proteinExistence type="predicted"/>
<evidence type="ECO:0008006" key="4">
    <source>
        <dbReference type="Google" id="ProtNLM"/>
    </source>
</evidence>
<dbReference type="InterPro" id="IPR036291">
    <property type="entry name" value="NAD(P)-bd_dom_sf"/>
</dbReference>
<dbReference type="RefSeq" id="WP_039456932.1">
    <property type="nucleotide sequence ID" value="NZ_JSWE01000124.1"/>
</dbReference>